<comment type="caution">
    <text evidence="2">The sequence shown here is derived from an EMBL/GenBank/DDBJ whole genome shotgun (WGS) entry which is preliminary data.</text>
</comment>
<dbReference type="EMBL" id="JAHDVG010000474">
    <property type="protein sequence ID" value="KAH1178517.1"/>
    <property type="molecule type" value="Genomic_DNA"/>
</dbReference>
<feature type="compositionally biased region" description="Basic and acidic residues" evidence="1">
    <location>
        <begin position="19"/>
        <end position="36"/>
    </location>
</feature>
<gene>
    <name evidence="2" type="ORF">KIL84_012219</name>
</gene>
<evidence type="ECO:0000313" key="3">
    <source>
        <dbReference type="Proteomes" id="UP000827986"/>
    </source>
</evidence>
<evidence type="ECO:0000313" key="2">
    <source>
        <dbReference type="EMBL" id="KAH1178517.1"/>
    </source>
</evidence>
<feature type="non-terminal residue" evidence="2">
    <location>
        <position position="1"/>
    </location>
</feature>
<name>A0A9D3XF52_9SAUR</name>
<accession>A0A9D3XF52</accession>
<feature type="region of interest" description="Disordered" evidence="1">
    <location>
        <begin position="1"/>
        <end position="55"/>
    </location>
</feature>
<dbReference type="AlphaFoldDB" id="A0A9D3XF52"/>
<keyword evidence="3" id="KW-1185">Reference proteome</keyword>
<evidence type="ECO:0000256" key="1">
    <source>
        <dbReference type="SAM" id="MobiDB-lite"/>
    </source>
</evidence>
<sequence length="55" mass="6158">TCWTFPPALDLSPGVGTAQKDERKRSNRRGMEEGRGVKGGGGGQQLKWRKIQQRF</sequence>
<proteinExistence type="predicted"/>
<organism evidence="2 3">
    <name type="scientific">Mauremys mutica</name>
    <name type="common">yellowpond turtle</name>
    <dbReference type="NCBI Taxonomy" id="74926"/>
    <lineage>
        <taxon>Eukaryota</taxon>
        <taxon>Metazoa</taxon>
        <taxon>Chordata</taxon>
        <taxon>Craniata</taxon>
        <taxon>Vertebrata</taxon>
        <taxon>Euteleostomi</taxon>
        <taxon>Archelosauria</taxon>
        <taxon>Testudinata</taxon>
        <taxon>Testudines</taxon>
        <taxon>Cryptodira</taxon>
        <taxon>Durocryptodira</taxon>
        <taxon>Testudinoidea</taxon>
        <taxon>Geoemydidae</taxon>
        <taxon>Geoemydinae</taxon>
        <taxon>Mauremys</taxon>
    </lineage>
</organism>
<protein>
    <submittedName>
        <fullName evidence="2">Uncharacterized protein</fullName>
    </submittedName>
</protein>
<dbReference type="Proteomes" id="UP000827986">
    <property type="component" value="Unassembled WGS sequence"/>
</dbReference>
<reference evidence="2" key="1">
    <citation type="submission" date="2021-09" db="EMBL/GenBank/DDBJ databases">
        <title>The genome of Mauremys mutica provides insights into the evolution of semi-aquatic lifestyle.</title>
        <authorList>
            <person name="Gong S."/>
            <person name="Gao Y."/>
        </authorList>
    </citation>
    <scope>NUCLEOTIDE SEQUENCE</scope>
    <source>
        <strain evidence="2">MM-2020</strain>
        <tissue evidence="2">Muscle</tissue>
    </source>
</reference>
<feature type="non-terminal residue" evidence="2">
    <location>
        <position position="55"/>
    </location>
</feature>